<organism evidence="1 2">
    <name type="scientific">Serratia phage MTx</name>
    <dbReference type="NCBI Taxonomy" id="2557553"/>
    <lineage>
        <taxon>Viruses</taxon>
        <taxon>Duplodnaviria</taxon>
        <taxon>Heunggongvirae</taxon>
        <taxon>Uroviricota</taxon>
        <taxon>Caudoviricetes</taxon>
        <taxon>Lindbergviridae</taxon>
        <taxon>Myosmarvirus</taxon>
        <taxon>Myosmarvirus MTx</taxon>
    </lineage>
</organism>
<protein>
    <submittedName>
        <fullName evidence="1">Uncharacterized protein</fullName>
    </submittedName>
</protein>
<gene>
    <name evidence="1" type="ORF">CPT_MTx_015</name>
</gene>
<reference evidence="2" key="1">
    <citation type="submission" date="2019-03" db="EMBL/GenBank/DDBJ databases">
        <title>Complete Genome Sequence of Serratia marcescens Myophage MTx.</title>
        <authorList>
            <person name="Graham K."/>
            <person name="Freeman M."/>
            <person name="Newkirk H."/>
            <person name="Liu M."/>
            <person name="Ramsey J."/>
            <person name="Cahill J."/>
        </authorList>
    </citation>
    <scope>NUCLEOTIDE SEQUENCE [LARGE SCALE GENOMIC DNA]</scope>
</reference>
<keyword evidence="2" id="KW-1185">Reference proteome</keyword>
<sequence>MWPFKNKTAADTKLPPPLPCNFRLASYRWYSSDGSDGCGQIFMQTNPGIDGDDLKSSDVTDIINVIKREVVVETNALSPKIVILGMSYLGYMTEKEFYS</sequence>
<evidence type="ECO:0000313" key="1">
    <source>
        <dbReference type="EMBL" id="QBQ72321.1"/>
    </source>
</evidence>
<evidence type="ECO:0000313" key="2">
    <source>
        <dbReference type="Proteomes" id="UP000309130"/>
    </source>
</evidence>
<dbReference type="EMBL" id="MK618717">
    <property type="protein sequence ID" value="QBQ72321.1"/>
    <property type="molecule type" value="Genomic_DNA"/>
</dbReference>
<name>A0A482MFW9_9CAUD</name>
<accession>A0A482MFW9</accession>
<proteinExistence type="predicted"/>
<dbReference type="Proteomes" id="UP000309130">
    <property type="component" value="Segment"/>
</dbReference>